<dbReference type="Gene3D" id="3.40.190.170">
    <property type="entry name" value="Bacterial extracellular solute-binding protein, family 7"/>
    <property type="match status" value="1"/>
</dbReference>
<proteinExistence type="predicted"/>
<organism evidence="2">
    <name type="scientific">marine sediment metagenome</name>
    <dbReference type="NCBI Taxonomy" id="412755"/>
    <lineage>
        <taxon>unclassified sequences</taxon>
        <taxon>metagenomes</taxon>
        <taxon>ecological metagenomes</taxon>
    </lineage>
</organism>
<accession>X1TWC7</accession>
<protein>
    <recommendedName>
        <fullName evidence="3">Extracellular solute-binding protein</fullName>
    </recommendedName>
</protein>
<sequence>MFTLKFSGWSWTGDFYTDDIYAEFVQNINDMSGGRIELEQFGAGEVAASGEVFEALRTGMLEIGSPWPSYYKGVAPEGELEGAVLGGLKTLQEVNTLFWKRGWADILRNEVYAPLDLYYLGNVPFGGYRITSRNPITSLDDIKGLKVRAVPPVSTLLDNLGAAVVIRF</sequence>
<evidence type="ECO:0000313" key="2">
    <source>
        <dbReference type="EMBL" id="GAI84344.1"/>
    </source>
</evidence>
<gene>
    <name evidence="2" type="ORF">S12H4_14803</name>
</gene>
<dbReference type="PANTHER" id="PTHR33376">
    <property type="match status" value="1"/>
</dbReference>
<comment type="caution">
    <text evidence="2">The sequence shown here is derived from an EMBL/GenBank/DDBJ whole genome shotgun (WGS) entry which is preliminary data.</text>
</comment>
<name>X1TWC7_9ZZZZ</name>
<reference evidence="2" key="1">
    <citation type="journal article" date="2014" name="Front. Microbiol.">
        <title>High frequency of phylogenetically diverse reductive dehalogenase-homologous genes in deep subseafloor sedimentary metagenomes.</title>
        <authorList>
            <person name="Kawai M."/>
            <person name="Futagami T."/>
            <person name="Toyoda A."/>
            <person name="Takaki Y."/>
            <person name="Nishi S."/>
            <person name="Hori S."/>
            <person name="Arai W."/>
            <person name="Tsubouchi T."/>
            <person name="Morono Y."/>
            <person name="Uchiyama I."/>
            <person name="Ito T."/>
            <person name="Fujiyama A."/>
            <person name="Inagaki F."/>
            <person name="Takami H."/>
        </authorList>
    </citation>
    <scope>NUCLEOTIDE SEQUENCE</scope>
    <source>
        <strain evidence="2">Expedition CK06-06</strain>
    </source>
</reference>
<dbReference type="Pfam" id="PF03480">
    <property type="entry name" value="DctP"/>
    <property type="match status" value="1"/>
</dbReference>
<dbReference type="InterPro" id="IPR018389">
    <property type="entry name" value="DctP_fam"/>
</dbReference>
<evidence type="ECO:0000256" key="1">
    <source>
        <dbReference type="ARBA" id="ARBA00022729"/>
    </source>
</evidence>
<evidence type="ECO:0008006" key="3">
    <source>
        <dbReference type="Google" id="ProtNLM"/>
    </source>
</evidence>
<dbReference type="GO" id="GO:0055085">
    <property type="term" value="P:transmembrane transport"/>
    <property type="evidence" value="ECO:0007669"/>
    <property type="project" value="InterPro"/>
</dbReference>
<dbReference type="InterPro" id="IPR038404">
    <property type="entry name" value="TRAP_DctP_sf"/>
</dbReference>
<dbReference type="EMBL" id="BARW01007071">
    <property type="protein sequence ID" value="GAI84344.1"/>
    <property type="molecule type" value="Genomic_DNA"/>
</dbReference>
<dbReference type="PANTHER" id="PTHR33376:SF5">
    <property type="entry name" value="EXTRACYTOPLASMIC SOLUTE RECEPTOR PROTEIN"/>
    <property type="match status" value="1"/>
</dbReference>
<keyword evidence="1" id="KW-0732">Signal</keyword>
<dbReference type="AlphaFoldDB" id="X1TWC7"/>